<evidence type="ECO:0000313" key="2">
    <source>
        <dbReference type="EMBL" id="GAA2735576.1"/>
    </source>
</evidence>
<comment type="caution">
    <text evidence="2">The sequence shown here is derived from an EMBL/GenBank/DDBJ whole genome shotgun (WGS) entry which is preliminary data.</text>
</comment>
<feature type="transmembrane region" description="Helical" evidence="1">
    <location>
        <begin position="173"/>
        <end position="191"/>
    </location>
</feature>
<evidence type="ECO:0000256" key="1">
    <source>
        <dbReference type="SAM" id="Phobius"/>
    </source>
</evidence>
<keyword evidence="1" id="KW-1133">Transmembrane helix</keyword>
<dbReference type="Proteomes" id="UP001501326">
    <property type="component" value="Unassembled WGS sequence"/>
</dbReference>
<keyword evidence="1" id="KW-0812">Transmembrane</keyword>
<gene>
    <name evidence="2" type="ORF">GCM10009867_18190</name>
</gene>
<accession>A0ABN3UN17</accession>
<sequence length="287" mass="31148">MTVVGVEDRTGWGPRIRVWGVAARPFVGVLVVLLWIVWGVLAWALEPRSVTADQVRADIASGQILTYRVTGLSHHDDAWLPSAAGDGWDTLGLDETTGLPDEQRYQQPATGILYWVDAPFAQTRHFDANDLQSPGLRADPSVSYRGLVQEMRAGGVPLTTVGPDQVPNLDLPFWPGWAALLLGVGSILLGYRPTRATRWGWFWLVYMVPAGLGLVALAVSDLIRPRSAPVTVGPADDKMLDEGMLQEKPVEDRLRGGRAFLLGVVLALLIGVTAGEISRGTSSLWIP</sequence>
<evidence type="ECO:0008006" key="4">
    <source>
        <dbReference type="Google" id="ProtNLM"/>
    </source>
</evidence>
<name>A0ABN3UN17_9MICO</name>
<proteinExistence type="predicted"/>
<reference evidence="2 3" key="1">
    <citation type="journal article" date="2019" name="Int. J. Syst. Evol. Microbiol.">
        <title>The Global Catalogue of Microorganisms (GCM) 10K type strain sequencing project: providing services to taxonomists for standard genome sequencing and annotation.</title>
        <authorList>
            <consortium name="The Broad Institute Genomics Platform"/>
            <consortium name="The Broad Institute Genome Sequencing Center for Infectious Disease"/>
            <person name="Wu L."/>
            <person name="Ma J."/>
        </authorList>
    </citation>
    <scope>NUCLEOTIDE SEQUENCE [LARGE SCALE GENOMIC DNA]</scope>
    <source>
        <strain evidence="2 3">JCM 16378</strain>
    </source>
</reference>
<feature type="transmembrane region" description="Helical" evidence="1">
    <location>
        <begin position="21"/>
        <end position="45"/>
    </location>
</feature>
<feature type="transmembrane region" description="Helical" evidence="1">
    <location>
        <begin position="259"/>
        <end position="277"/>
    </location>
</feature>
<keyword evidence="1" id="KW-0472">Membrane</keyword>
<protein>
    <recommendedName>
        <fullName evidence="4">DUF2142 domain-containing protein</fullName>
    </recommendedName>
</protein>
<evidence type="ECO:0000313" key="3">
    <source>
        <dbReference type="Proteomes" id="UP001501326"/>
    </source>
</evidence>
<keyword evidence="3" id="KW-1185">Reference proteome</keyword>
<organism evidence="2 3">
    <name type="scientific">Pedococcus aerophilus</name>
    <dbReference type="NCBI Taxonomy" id="436356"/>
    <lineage>
        <taxon>Bacteria</taxon>
        <taxon>Bacillati</taxon>
        <taxon>Actinomycetota</taxon>
        <taxon>Actinomycetes</taxon>
        <taxon>Micrococcales</taxon>
        <taxon>Intrasporangiaceae</taxon>
        <taxon>Pedococcus</taxon>
    </lineage>
</organism>
<dbReference type="RefSeq" id="WP_344192341.1">
    <property type="nucleotide sequence ID" value="NZ_BAAARN010000001.1"/>
</dbReference>
<feature type="transmembrane region" description="Helical" evidence="1">
    <location>
        <begin position="203"/>
        <end position="223"/>
    </location>
</feature>
<dbReference type="EMBL" id="BAAARN010000001">
    <property type="protein sequence ID" value="GAA2735576.1"/>
    <property type="molecule type" value="Genomic_DNA"/>
</dbReference>